<reference evidence="3 4" key="1">
    <citation type="journal article" date="2015" name="Genome Announc.">
        <title>Draft Genome of the Euendolithic (true boring) Cyanobacterium Mastigocoleus testarum strain BC008.</title>
        <authorList>
            <person name="Guida B.S."/>
            <person name="Garcia-Pichel F."/>
        </authorList>
    </citation>
    <scope>NUCLEOTIDE SEQUENCE [LARGE SCALE GENOMIC DNA]</scope>
    <source>
        <strain evidence="3 4">BC008</strain>
    </source>
</reference>
<evidence type="ECO:0000259" key="2">
    <source>
        <dbReference type="Pfam" id="PF26604"/>
    </source>
</evidence>
<feature type="domain" description="CBU-0592-like" evidence="2">
    <location>
        <begin position="7"/>
        <end position="75"/>
    </location>
</feature>
<dbReference type="NCBIfam" id="NF047864">
    <property type="entry name" value="CBU_0592_membra"/>
    <property type="match status" value="1"/>
</dbReference>
<sequence length="188" mass="21431">MNLMIVEMLGWLGTATYISAYILLTTGFISTERIYLNLNVIAAALVMIVSVAKASWPSVFINFFWGLITISQIVNYPLILSQWVKPIFQRFMMLSLGCALSFIFAGNHYVGVHILAWCSTVGYSSSYLLFLNGRLGIIEFHQWNFLVAIILIPQLLWVRNWPVIAIQVFWLGIALLGILHQYQRGKRI</sequence>
<feature type="transmembrane region" description="Helical" evidence="1">
    <location>
        <begin position="91"/>
        <end position="108"/>
    </location>
</feature>
<dbReference type="Pfam" id="PF26604">
    <property type="entry name" value="CBU_0592"/>
    <property type="match status" value="2"/>
</dbReference>
<name>A0A0V7ZXG4_9CYAN</name>
<feature type="transmembrane region" description="Helical" evidence="1">
    <location>
        <begin position="60"/>
        <end position="79"/>
    </location>
</feature>
<feature type="transmembrane region" description="Helical" evidence="1">
    <location>
        <begin position="6"/>
        <end position="24"/>
    </location>
</feature>
<keyword evidence="1" id="KW-0812">Transmembrane</keyword>
<gene>
    <name evidence="3" type="ORF">BC008_02545</name>
</gene>
<keyword evidence="1" id="KW-1133">Transmembrane helix</keyword>
<feature type="transmembrane region" description="Helical" evidence="1">
    <location>
        <begin position="36"/>
        <end position="54"/>
    </location>
</feature>
<keyword evidence="4" id="KW-1185">Reference proteome</keyword>
<protein>
    <recommendedName>
        <fullName evidence="2">CBU-0592-like domain-containing protein</fullName>
    </recommendedName>
</protein>
<proteinExistence type="predicted"/>
<dbReference type="EMBL" id="LMTZ01000040">
    <property type="protein sequence ID" value="KST68975.1"/>
    <property type="molecule type" value="Genomic_DNA"/>
</dbReference>
<accession>A0A0V7ZXG4</accession>
<evidence type="ECO:0000256" key="1">
    <source>
        <dbReference type="SAM" id="Phobius"/>
    </source>
</evidence>
<feature type="transmembrane region" description="Helical" evidence="1">
    <location>
        <begin position="164"/>
        <end position="182"/>
    </location>
</feature>
<comment type="caution">
    <text evidence="3">The sequence shown here is derived from an EMBL/GenBank/DDBJ whole genome shotgun (WGS) entry which is preliminary data.</text>
</comment>
<keyword evidence="1" id="KW-0472">Membrane</keyword>
<dbReference type="RefSeq" id="WP_036269289.1">
    <property type="nucleotide sequence ID" value="NZ_LMTZ01000040.1"/>
</dbReference>
<organism evidence="3 4">
    <name type="scientific">Mastigocoleus testarum BC008</name>
    <dbReference type="NCBI Taxonomy" id="371196"/>
    <lineage>
        <taxon>Bacteria</taxon>
        <taxon>Bacillati</taxon>
        <taxon>Cyanobacteriota</taxon>
        <taxon>Cyanophyceae</taxon>
        <taxon>Nostocales</taxon>
        <taxon>Hapalosiphonaceae</taxon>
        <taxon>Mastigocoleus</taxon>
    </lineage>
</organism>
<evidence type="ECO:0000313" key="4">
    <source>
        <dbReference type="Proteomes" id="UP000053372"/>
    </source>
</evidence>
<dbReference type="AlphaFoldDB" id="A0A0V7ZXG4"/>
<dbReference type="InterPro" id="IPR058058">
    <property type="entry name" value="CBU_0592-like"/>
</dbReference>
<dbReference type="Proteomes" id="UP000053372">
    <property type="component" value="Unassembled WGS sequence"/>
</dbReference>
<dbReference type="OrthoDB" id="679934at2"/>
<feature type="domain" description="CBU-0592-like" evidence="2">
    <location>
        <begin position="113"/>
        <end position="183"/>
    </location>
</feature>
<evidence type="ECO:0000313" key="3">
    <source>
        <dbReference type="EMBL" id="KST68975.1"/>
    </source>
</evidence>